<evidence type="ECO:0000313" key="2">
    <source>
        <dbReference type="Proteomes" id="UP000735302"/>
    </source>
</evidence>
<dbReference type="Proteomes" id="UP000735302">
    <property type="component" value="Unassembled WGS sequence"/>
</dbReference>
<dbReference type="AlphaFoldDB" id="A0AAV4CQA6"/>
<comment type="caution">
    <text evidence="1">The sequence shown here is derived from an EMBL/GenBank/DDBJ whole genome shotgun (WGS) entry which is preliminary data.</text>
</comment>
<reference evidence="1 2" key="1">
    <citation type="journal article" date="2021" name="Elife">
        <title>Chloroplast acquisition without the gene transfer in kleptoplastic sea slugs, Plakobranchus ocellatus.</title>
        <authorList>
            <person name="Maeda T."/>
            <person name="Takahashi S."/>
            <person name="Yoshida T."/>
            <person name="Shimamura S."/>
            <person name="Takaki Y."/>
            <person name="Nagai Y."/>
            <person name="Toyoda A."/>
            <person name="Suzuki Y."/>
            <person name="Arimoto A."/>
            <person name="Ishii H."/>
            <person name="Satoh N."/>
            <person name="Nishiyama T."/>
            <person name="Hasebe M."/>
            <person name="Maruyama T."/>
            <person name="Minagawa J."/>
            <person name="Obokata J."/>
            <person name="Shigenobu S."/>
        </authorList>
    </citation>
    <scope>NUCLEOTIDE SEQUENCE [LARGE SCALE GENOMIC DNA]</scope>
</reference>
<name>A0AAV4CQA6_9GAST</name>
<evidence type="ECO:0000313" key="1">
    <source>
        <dbReference type="EMBL" id="GFO34025.1"/>
    </source>
</evidence>
<organism evidence="1 2">
    <name type="scientific">Plakobranchus ocellatus</name>
    <dbReference type="NCBI Taxonomy" id="259542"/>
    <lineage>
        <taxon>Eukaryota</taxon>
        <taxon>Metazoa</taxon>
        <taxon>Spiralia</taxon>
        <taxon>Lophotrochozoa</taxon>
        <taxon>Mollusca</taxon>
        <taxon>Gastropoda</taxon>
        <taxon>Heterobranchia</taxon>
        <taxon>Euthyneura</taxon>
        <taxon>Panpulmonata</taxon>
        <taxon>Sacoglossa</taxon>
        <taxon>Placobranchoidea</taxon>
        <taxon>Plakobranchidae</taxon>
        <taxon>Plakobranchus</taxon>
    </lineage>
</organism>
<keyword evidence="2" id="KW-1185">Reference proteome</keyword>
<gene>
    <name evidence="1" type="ORF">PoB_006053000</name>
</gene>
<accession>A0AAV4CQA6</accession>
<proteinExistence type="predicted"/>
<dbReference type="EMBL" id="BLXT01006863">
    <property type="protein sequence ID" value="GFO34025.1"/>
    <property type="molecule type" value="Genomic_DNA"/>
</dbReference>
<protein>
    <submittedName>
        <fullName evidence="1">Uncharacterized protein</fullName>
    </submittedName>
</protein>
<sequence>MSFCAEFRRVSVVSFGEFRRVSASFGEFRRVSVSFDEFRVVFAWKEWRGRDLRQMDSRVFLVAANLTLESVWHESHSGVLHCGQRWTRELEESDQVAFRILGVRLPGSNATNAILQR</sequence>